<dbReference type="VEuPathDB" id="MicrosporidiaDB:NEQG_02251"/>
<dbReference type="HOGENOM" id="CLU_2400190_0_0_1"/>
<reference evidence="1" key="1">
    <citation type="submission" date="2011-01" db="EMBL/GenBank/DDBJ databases">
        <title>The Genome Sequence of Nematocida parisii strain ERTm3.</title>
        <authorList>
            <consortium name="The Broad Institute Genome Sequencing Platform"/>
            <consortium name="The Broad Institute Genome Sequencing Center for Infectious Disease"/>
            <person name="Cuomo C."/>
            <person name="Troemel E."/>
            <person name="Young S.K."/>
            <person name="Zeng Q."/>
            <person name="Gargeya S."/>
            <person name="Fitzgerald M."/>
            <person name="Haas B."/>
            <person name="Abouelleil A."/>
            <person name="Alvarado L."/>
            <person name="Arachchi H.M."/>
            <person name="Berlin A."/>
            <person name="Chapman S.B."/>
            <person name="Gearin G."/>
            <person name="Goldberg J."/>
            <person name="Griggs A."/>
            <person name="Gujja S."/>
            <person name="Hansen M."/>
            <person name="Heiman D."/>
            <person name="Howarth C."/>
            <person name="Larimer J."/>
            <person name="Lui A."/>
            <person name="MacDonald P.J.P."/>
            <person name="McCowen C."/>
            <person name="Montmayeur A."/>
            <person name="Murphy C."/>
            <person name="Neiman D."/>
            <person name="Pearson M."/>
            <person name="Priest M."/>
            <person name="Roberts A."/>
            <person name="Saif S."/>
            <person name="Shea T."/>
            <person name="Sisk P."/>
            <person name="Stolte C."/>
            <person name="Sykes S."/>
            <person name="Wortman J."/>
            <person name="Nusbaum C."/>
            <person name="Birren B."/>
        </authorList>
    </citation>
    <scope>NUCLEOTIDE SEQUENCE</scope>
    <source>
        <strain evidence="1">ERTm3</strain>
    </source>
</reference>
<protein>
    <submittedName>
        <fullName evidence="1">Uncharacterized protein</fullName>
    </submittedName>
</protein>
<proteinExistence type="predicted"/>
<accession>I3EEQ7</accession>
<dbReference type="Proteomes" id="UP000002872">
    <property type="component" value="Unassembled WGS sequence"/>
</dbReference>
<keyword evidence="2" id="KW-1185">Reference proteome</keyword>
<name>I3EEQ7_NEMP3</name>
<organism evidence="1 2">
    <name type="scientific">Nematocida parisii (strain ERTm3)</name>
    <name type="common">Nematode killer fungus</name>
    <dbReference type="NCBI Taxonomy" id="935791"/>
    <lineage>
        <taxon>Eukaryota</taxon>
        <taxon>Fungi</taxon>
        <taxon>Fungi incertae sedis</taxon>
        <taxon>Microsporidia</taxon>
        <taxon>Nematocida</taxon>
    </lineage>
</organism>
<dbReference type="InParanoid" id="I3EEQ7"/>
<gene>
    <name evidence="1" type="ORF">NEQG_02251</name>
</gene>
<evidence type="ECO:0000313" key="2">
    <source>
        <dbReference type="Proteomes" id="UP000002872"/>
    </source>
</evidence>
<dbReference type="OMA" id="CKENKRT"/>
<sequence length="93" mass="11042">MVYPHSCKENKRTAILGRVAEITPNVQVECTNKTISVLFTKPNNLEKNEWVRLFGSYRNDAFIADAFNRVTACEAVYFERFRKKVREFYRRMN</sequence>
<dbReference type="EMBL" id="GL870881">
    <property type="protein sequence ID" value="EIJ87704.1"/>
    <property type="molecule type" value="Genomic_DNA"/>
</dbReference>
<evidence type="ECO:0000313" key="1">
    <source>
        <dbReference type="EMBL" id="EIJ87704.1"/>
    </source>
</evidence>
<dbReference type="AlphaFoldDB" id="I3EEQ7"/>
<dbReference type="OrthoDB" id="2197457at2759"/>